<gene>
    <name evidence="1" type="ORF">ACFVKH_13000</name>
</gene>
<protein>
    <submittedName>
        <fullName evidence="1">Uncharacterized protein</fullName>
    </submittedName>
</protein>
<dbReference type="EMBL" id="JBHZOL010000081">
    <property type="protein sequence ID" value="MFE4107206.1"/>
    <property type="molecule type" value="Genomic_DNA"/>
</dbReference>
<sequence length="99" mass="11704">MTGYTRYTHEAQLDLNRQQLEKTLKRSQTEFAKNAIAQLFSRLGSTLLNLLIESDQPRVRVREANGETVWQAYDPVSRHQAAFNSEEELRAWLEQRYYQ</sequence>
<evidence type="ECO:0000313" key="1">
    <source>
        <dbReference type="EMBL" id="MFE4107206.1"/>
    </source>
</evidence>
<reference evidence="1 2" key="1">
    <citation type="submission" date="2024-10" db="EMBL/GenBank/DDBJ databases">
        <authorList>
            <person name="Ratan Roy A."/>
            <person name="Morales Sandoval P.H."/>
            <person name="De Los Santos Villalobos S."/>
            <person name="Chakraborty S."/>
            <person name="Mukherjee J."/>
        </authorList>
    </citation>
    <scope>NUCLEOTIDE SEQUENCE [LARGE SCALE GENOMIC DNA]</scope>
    <source>
        <strain evidence="1 2">S1</strain>
    </source>
</reference>
<comment type="caution">
    <text evidence="1">The sequence shown here is derived from an EMBL/GenBank/DDBJ whole genome shotgun (WGS) entry which is preliminary data.</text>
</comment>
<organism evidence="1 2">
    <name type="scientific">Almyronema epifaneia S1</name>
    <dbReference type="NCBI Taxonomy" id="2991925"/>
    <lineage>
        <taxon>Bacteria</taxon>
        <taxon>Bacillati</taxon>
        <taxon>Cyanobacteriota</taxon>
        <taxon>Cyanophyceae</taxon>
        <taxon>Nodosilineales</taxon>
        <taxon>Nodosilineaceae</taxon>
        <taxon>Almyronema</taxon>
        <taxon>Almyronema epifaneia</taxon>
    </lineage>
</organism>
<accession>A0ABW6IG92</accession>
<dbReference type="Proteomes" id="UP001600165">
    <property type="component" value="Unassembled WGS sequence"/>
</dbReference>
<dbReference type="RefSeq" id="WP_377965694.1">
    <property type="nucleotide sequence ID" value="NZ_JBHZOL010000081.1"/>
</dbReference>
<keyword evidence="2" id="KW-1185">Reference proteome</keyword>
<proteinExistence type="predicted"/>
<evidence type="ECO:0000313" key="2">
    <source>
        <dbReference type="Proteomes" id="UP001600165"/>
    </source>
</evidence>
<name>A0ABW6IG92_9CYAN</name>